<reference evidence="2 3" key="1">
    <citation type="submission" date="2016-07" db="EMBL/GenBank/DDBJ databases">
        <title>Pervasive Adenine N6-methylation of Active Genes in Fungi.</title>
        <authorList>
            <consortium name="DOE Joint Genome Institute"/>
            <person name="Mondo S.J."/>
            <person name="Dannebaum R.O."/>
            <person name="Kuo R.C."/>
            <person name="Labutti K."/>
            <person name="Haridas S."/>
            <person name="Kuo A."/>
            <person name="Salamov A."/>
            <person name="Ahrendt S.R."/>
            <person name="Lipzen A."/>
            <person name="Sullivan W."/>
            <person name="Andreopoulos W.B."/>
            <person name="Clum A."/>
            <person name="Lindquist E."/>
            <person name="Daum C."/>
            <person name="Ramamoorthy G.K."/>
            <person name="Gryganskyi A."/>
            <person name="Culley D."/>
            <person name="Magnuson J.K."/>
            <person name="James T.Y."/>
            <person name="O'Malley M.A."/>
            <person name="Stajich J.E."/>
            <person name="Spatafora J.W."/>
            <person name="Visel A."/>
            <person name="Grigoriev I.V."/>
        </authorList>
    </citation>
    <scope>NUCLEOTIDE SEQUENCE [LARGE SCALE GENOMIC DNA]</scope>
    <source>
        <strain evidence="2 3">PL171</strain>
    </source>
</reference>
<name>A0A1Y2H4W2_9FUNG</name>
<evidence type="ECO:0000313" key="2">
    <source>
        <dbReference type="EMBL" id="ORZ29610.1"/>
    </source>
</evidence>
<accession>A0A1Y2H4W2</accession>
<dbReference type="Proteomes" id="UP000193411">
    <property type="component" value="Unassembled WGS sequence"/>
</dbReference>
<proteinExistence type="predicted"/>
<keyword evidence="3" id="KW-1185">Reference proteome</keyword>
<dbReference type="AlphaFoldDB" id="A0A1Y2H4W2"/>
<evidence type="ECO:0000256" key="1">
    <source>
        <dbReference type="SAM" id="MobiDB-lite"/>
    </source>
</evidence>
<feature type="region of interest" description="Disordered" evidence="1">
    <location>
        <begin position="135"/>
        <end position="164"/>
    </location>
</feature>
<dbReference type="EMBL" id="MCFL01000154">
    <property type="protein sequence ID" value="ORZ29610.1"/>
    <property type="molecule type" value="Genomic_DNA"/>
</dbReference>
<evidence type="ECO:0000313" key="3">
    <source>
        <dbReference type="Proteomes" id="UP000193411"/>
    </source>
</evidence>
<organism evidence="2 3">
    <name type="scientific">Catenaria anguillulae PL171</name>
    <dbReference type="NCBI Taxonomy" id="765915"/>
    <lineage>
        <taxon>Eukaryota</taxon>
        <taxon>Fungi</taxon>
        <taxon>Fungi incertae sedis</taxon>
        <taxon>Blastocladiomycota</taxon>
        <taxon>Blastocladiomycetes</taxon>
        <taxon>Blastocladiales</taxon>
        <taxon>Catenariaceae</taxon>
        <taxon>Catenaria</taxon>
    </lineage>
</organism>
<gene>
    <name evidence="2" type="ORF">BCR44DRAFT_33262</name>
</gene>
<sequence>MCDAEATVIAEPLRDLIPALKEPDAPKPDMYREAACMMIACQRFITMSVKDSSPCQLKIHHHVSFCSSALMSFTESSRRGTHLRLERDLLGMLMGQRLPEKKRERRPGVRKGRKGVASPFMCVFGSGDLNEPSCMAPGHGKIEASERGLETDNDPDPGRLKKSTRPLAYMLACSLKRTTTA</sequence>
<comment type="caution">
    <text evidence="2">The sequence shown here is derived from an EMBL/GenBank/DDBJ whole genome shotgun (WGS) entry which is preliminary data.</text>
</comment>
<protein>
    <submittedName>
        <fullName evidence="2">Uncharacterized protein</fullName>
    </submittedName>
</protein>
<feature type="compositionally biased region" description="Basic and acidic residues" evidence="1">
    <location>
        <begin position="140"/>
        <end position="150"/>
    </location>
</feature>